<organism evidence="5 6">
    <name type="scientific">Pseudonocardia charpentierae</name>
    <dbReference type="NCBI Taxonomy" id="3075545"/>
    <lineage>
        <taxon>Bacteria</taxon>
        <taxon>Bacillati</taxon>
        <taxon>Actinomycetota</taxon>
        <taxon>Actinomycetes</taxon>
        <taxon>Pseudonocardiales</taxon>
        <taxon>Pseudonocardiaceae</taxon>
        <taxon>Pseudonocardia</taxon>
    </lineage>
</organism>
<evidence type="ECO:0000256" key="1">
    <source>
        <dbReference type="ARBA" id="ARBA00022987"/>
    </source>
</evidence>
<evidence type="ECO:0000313" key="6">
    <source>
        <dbReference type="Proteomes" id="UP001183202"/>
    </source>
</evidence>
<protein>
    <submittedName>
        <fullName evidence="5">GvpL/GvpF family gas vesicle protein</fullName>
    </submittedName>
</protein>
<proteinExistence type="inferred from homology"/>
<keyword evidence="1" id="KW-0304">Gas vesicle</keyword>
<gene>
    <name evidence="5" type="ORF">RM445_27740</name>
</gene>
<dbReference type="PANTHER" id="PTHR36852">
    <property type="entry name" value="PROTEIN GVPL 2"/>
    <property type="match status" value="1"/>
</dbReference>
<comment type="similarity">
    <text evidence="3">Belongs to the gas vesicle GvpF/GvpL family.</text>
</comment>
<evidence type="ECO:0000256" key="2">
    <source>
        <dbReference type="ARBA" id="ARBA00035108"/>
    </source>
</evidence>
<dbReference type="EMBL" id="JAVREJ010000029">
    <property type="protein sequence ID" value="MDT0353309.1"/>
    <property type="molecule type" value="Genomic_DNA"/>
</dbReference>
<accession>A0ABU2NJD5</accession>
<comment type="caution">
    <text evidence="5">The sequence shown here is derived from an EMBL/GenBank/DDBJ whole genome shotgun (WGS) entry which is preliminary data.</text>
</comment>
<name>A0ABU2NJD5_9PSEU</name>
<dbReference type="Pfam" id="PF06386">
    <property type="entry name" value="GvpL_GvpF"/>
    <property type="match status" value="1"/>
</dbReference>
<keyword evidence="6" id="KW-1185">Reference proteome</keyword>
<dbReference type="RefSeq" id="WP_311559821.1">
    <property type="nucleotide sequence ID" value="NZ_JAVREJ010000029.1"/>
</dbReference>
<reference evidence="6" key="1">
    <citation type="submission" date="2023-07" db="EMBL/GenBank/DDBJ databases">
        <title>30 novel species of actinomycetes from the DSMZ collection.</title>
        <authorList>
            <person name="Nouioui I."/>
        </authorList>
    </citation>
    <scope>NUCLEOTIDE SEQUENCE [LARGE SCALE GENOMIC DNA]</scope>
    <source>
        <strain evidence="6">DSM 45834</strain>
    </source>
</reference>
<dbReference type="PANTHER" id="PTHR36852:SF1">
    <property type="entry name" value="PROTEIN GVPL 2"/>
    <property type="match status" value="1"/>
</dbReference>
<dbReference type="Proteomes" id="UP001183202">
    <property type="component" value="Unassembled WGS sequence"/>
</dbReference>
<dbReference type="InterPro" id="IPR009430">
    <property type="entry name" value="GvpL/GvpF"/>
</dbReference>
<feature type="region of interest" description="Disordered" evidence="4">
    <location>
        <begin position="133"/>
        <end position="152"/>
    </location>
</feature>
<evidence type="ECO:0000256" key="4">
    <source>
        <dbReference type="SAM" id="MobiDB-lite"/>
    </source>
</evidence>
<evidence type="ECO:0000256" key="3">
    <source>
        <dbReference type="ARBA" id="ARBA00035643"/>
    </source>
</evidence>
<evidence type="ECO:0000313" key="5">
    <source>
        <dbReference type="EMBL" id="MDT0353309.1"/>
    </source>
</evidence>
<comment type="subcellular location">
    <subcellularLocation>
        <location evidence="2">Gas vesicle</location>
    </subcellularLocation>
</comment>
<sequence length="255" mass="28136">MSDMLVYLYAVGGAALRTVLPTGLSGIGDAPVRVIVADRLAAVVSSVDPLGFGAEPLRRNLEDLSWLASTARAHHAVVDAVWRREPVAPLRLATVYVDDDNVRAMLHSREAAFLALLDRVRGRQEWGVKAFAVPDPEAQPDEDDDDRKLGPGAAYLQRKRETRDRTSRLRGKVHDAVEDLHRVLAASAEHSRRYVLQDPRLSGHPPDLALNAAYLVEQSASSNFTSAVDHWRSPYLQVELTGPWAPYSFATLEES</sequence>